<accession>A0A3Q2XPU0</accession>
<dbReference type="SUPFAM" id="SSF53098">
    <property type="entry name" value="Ribonuclease H-like"/>
    <property type="match status" value="1"/>
</dbReference>
<evidence type="ECO:0000256" key="2">
    <source>
        <dbReference type="ARBA" id="ARBA00001946"/>
    </source>
</evidence>
<dbReference type="Ensembl" id="ENSHCOT00000003179.1">
    <property type="protein sequence ID" value="ENSHCOP00000006735.1"/>
    <property type="gene ID" value="ENSHCOG00000008574.1"/>
</dbReference>
<dbReference type="OMA" id="RHFDCPL"/>
<evidence type="ECO:0000313" key="12">
    <source>
        <dbReference type="Proteomes" id="UP000264820"/>
    </source>
</evidence>
<comment type="catalytic activity">
    <reaction evidence="1">
        <text>Exonucleolytic cleavage in the 3'- to 5'-direction to yield nucleoside 5'-phosphates.</text>
        <dbReference type="EC" id="3.1.11.2"/>
    </reaction>
</comment>
<dbReference type="InterPro" id="IPR040393">
    <property type="entry name" value="TREX1/2"/>
</dbReference>
<evidence type="ECO:0000256" key="7">
    <source>
        <dbReference type="ARBA" id="ARBA00022839"/>
    </source>
</evidence>
<dbReference type="PANTHER" id="PTHR13058">
    <property type="entry name" value="THREE PRIME REPAIR EXONUCLEASE 1, 2"/>
    <property type="match status" value="1"/>
</dbReference>
<dbReference type="OrthoDB" id="10250935at2759"/>
<proteinExistence type="inferred from homology"/>
<evidence type="ECO:0000313" key="11">
    <source>
        <dbReference type="Ensembl" id="ENSHCOP00000006735.1"/>
    </source>
</evidence>
<keyword evidence="8" id="KW-0460">Magnesium</keyword>
<dbReference type="GO" id="GO:0006308">
    <property type="term" value="P:DNA catabolic process"/>
    <property type="evidence" value="ECO:0007669"/>
    <property type="project" value="TreeGrafter"/>
</dbReference>
<dbReference type="GO" id="GO:0003676">
    <property type="term" value="F:nucleic acid binding"/>
    <property type="evidence" value="ECO:0007669"/>
    <property type="project" value="InterPro"/>
</dbReference>
<evidence type="ECO:0000256" key="8">
    <source>
        <dbReference type="ARBA" id="ARBA00022842"/>
    </source>
</evidence>
<keyword evidence="12" id="KW-1185">Reference proteome</keyword>
<organism evidence="11 12">
    <name type="scientific">Hippocampus comes</name>
    <name type="common">Tiger tail seahorse</name>
    <dbReference type="NCBI Taxonomy" id="109280"/>
    <lineage>
        <taxon>Eukaryota</taxon>
        <taxon>Metazoa</taxon>
        <taxon>Chordata</taxon>
        <taxon>Craniata</taxon>
        <taxon>Vertebrata</taxon>
        <taxon>Euteleostomi</taxon>
        <taxon>Actinopterygii</taxon>
        <taxon>Neopterygii</taxon>
        <taxon>Teleostei</taxon>
        <taxon>Neoteleostei</taxon>
        <taxon>Acanthomorphata</taxon>
        <taxon>Syngnathiaria</taxon>
        <taxon>Syngnathiformes</taxon>
        <taxon>Syngnathoidei</taxon>
        <taxon>Syngnathidae</taxon>
        <taxon>Hippocampus</taxon>
    </lineage>
</organism>
<dbReference type="InterPro" id="IPR036397">
    <property type="entry name" value="RNaseH_sf"/>
</dbReference>
<dbReference type="EC" id="3.1.11.2" evidence="3"/>
<reference evidence="11" key="2">
    <citation type="submission" date="2025-09" db="UniProtKB">
        <authorList>
            <consortium name="Ensembl"/>
        </authorList>
    </citation>
    <scope>IDENTIFICATION</scope>
</reference>
<dbReference type="PANTHER" id="PTHR13058:SF22">
    <property type="entry name" value="EXODEOXYRIBONUCLEASE III"/>
    <property type="match status" value="1"/>
</dbReference>
<evidence type="ECO:0000256" key="3">
    <source>
        <dbReference type="ARBA" id="ARBA00012115"/>
    </source>
</evidence>
<dbReference type="Gene3D" id="3.30.420.10">
    <property type="entry name" value="Ribonuclease H-like superfamily/Ribonuclease H"/>
    <property type="match status" value="1"/>
</dbReference>
<evidence type="ECO:0000259" key="10">
    <source>
        <dbReference type="SMART" id="SM00479"/>
    </source>
</evidence>
<evidence type="ECO:0000256" key="1">
    <source>
        <dbReference type="ARBA" id="ARBA00000493"/>
    </source>
</evidence>
<protein>
    <recommendedName>
        <fullName evidence="3">exodeoxyribonuclease III</fullName>
        <ecNumber evidence="3">3.1.11.2</ecNumber>
    </recommendedName>
</protein>
<dbReference type="FunFam" id="3.30.420.10:FF:000247">
    <property type="entry name" value="Si:ch1073-296i8.2"/>
    <property type="match status" value="1"/>
</dbReference>
<comment type="cofactor">
    <cofactor evidence="2">
        <name>Mg(2+)</name>
        <dbReference type="ChEBI" id="CHEBI:18420"/>
    </cofactor>
</comment>
<keyword evidence="6" id="KW-0378">Hydrolase</keyword>
<dbReference type="GO" id="GO:0005737">
    <property type="term" value="C:cytoplasm"/>
    <property type="evidence" value="ECO:0007669"/>
    <property type="project" value="TreeGrafter"/>
</dbReference>
<dbReference type="GO" id="GO:0046872">
    <property type="term" value="F:metal ion binding"/>
    <property type="evidence" value="ECO:0007669"/>
    <property type="project" value="UniProtKB-KW"/>
</dbReference>
<evidence type="ECO:0000256" key="9">
    <source>
        <dbReference type="ARBA" id="ARBA00025769"/>
    </source>
</evidence>
<evidence type="ECO:0000256" key="6">
    <source>
        <dbReference type="ARBA" id="ARBA00022801"/>
    </source>
</evidence>
<dbReference type="SMART" id="SM00479">
    <property type="entry name" value="EXOIII"/>
    <property type="match status" value="1"/>
</dbReference>
<dbReference type="AlphaFoldDB" id="A0A3Q2XPU0"/>
<dbReference type="GeneTree" id="ENSGT00390000012715"/>
<dbReference type="RefSeq" id="XP_019729528.1">
    <property type="nucleotide sequence ID" value="XM_019873969.1"/>
</dbReference>
<evidence type="ECO:0000256" key="5">
    <source>
        <dbReference type="ARBA" id="ARBA00022723"/>
    </source>
</evidence>
<dbReference type="InterPro" id="IPR012337">
    <property type="entry name" value="RNaseH-like_sf"/>
</dbReference>
<feature type="domain" description="Exonuclease" evidence="10">
    <location>
        <begin position="13"/>
        <end position="191"/>
    </location>
</feature>
<reference evidence="11" key="1">
    <citation type="submission" date="2025-08" db="UniProtKB">
        <authorList>
            <consortium name="Ensembl"/>
        </authorList>
    </citation>
    <scope>IDENTIFICATION</scope>
</reference>
<dbReference type="CDD" id="cd06127">
    <property type="entry name" value="DEDDh"/>
    <property type="match status" value="1"/>
</dbReference>
<dbReference type="KEGG" id="hcq:109518238"/>
<dbReference type="InterPro" id="IPR013520">
    <property type="entry name" value="Ribonucl_H"/>
</dbReference>
<sequence length="237" mass="26567">MEASGADGSSQQPIVFFDLETTGLGPTCDLVQLAAVNGDRSLNLYTVPRCRMEPGAARVTGLRVRRHKLYLHRRAVPTSPLREVLLCFIAFLRALGRPLLAGHNIRRFDCRVLARALDETGLRTQFEASVAGCVDTLPVAREVLKDCGMRSFKQEYLVKELMGVDYKAHNALEDVRSLQTLYYVLQPKPEVVARYAFSLSDVQVVAKEELTGGPKGKRLLPGQRLLWQHLEQPEKEH</sequence>
<comment type="similarity">
    <text evidence="9">Belongs to the exonuclease superfamily. TREX family.</text>
</comment>
<name>A0A3Q2XPU0_HIPCM</name>
<keyword evidence="7" id="KW-0269">Exonuclease</keyword>
<dbReference type="GO" id="GO:0008311">
    <property type="term" value="F:double-stranded DNA 3'-5' DNA exonuclease activity"/>
    <property type="evidence" value="ECO:0007669"/>
    <property type="project" value="UniProtKB-EC"/>
</dbReference>
<keyword evidence="4" id="KW-0540">Nuclease</keyword>
<dbReference type="GeneID" id="109518238"/>
<dbReference type="Proteomes" id="UP000264820">
    <property type="component" value="Unplaced"/>
</dbReference>
<keyword evidence="5" id="KW-0479">Metal-binding</keyword>
<evidence type="ECO:0000256" key="4">
    <source>
        <dbReference type="ARBA" id="ARBA00022722"/>
    </source>
</evidence>